<proteinExistence type="predicted"/>
<feature type="non-terminal residue" evidence="4">
    <location>
        <position position="1"/>
    </location>
</feature>
<keyword evidence="1" id="KW-0479">Metal-binding</keyword>
<keyword evidence="2" id="KW-0175">Coiled coil</keyword>
<accession>A0A146K2Z8</accession>
<evidence type="ECO:0000256" key="2">
    <source>
        <dbReference type="SAM" id="Coils"/>
    </source>
</evidence>
<dbReference type="InterPro" id="IPR013083">
    <property type="entry name" value="Znf_RING/FYVE/PHD"/>
</dbReference>
<dbReference type="EMBL" id="GDID01006352">
    <property type="protein sequence ID" value="JAP90254.1"/>
    <property type="molecule type" value="Transcribed_RNA"/>
</dbReference>
<dbReference type="Gene3D" id="3.30.40.10">
    <property type="entry name" value="Zinc/RING finger domain, C3HC4 (zinc finger)"/>
    <property type="match status" value="1"/>
</dbReference>
<keyword evidence="1" id="KW-0862">Zinc</keyword>
<dbReference type="AlphaFoldDB" id="A0A146K2Z8"/>
<protein>
    <recommendedName>
        <fullName evidence="3">RING-type domain-containing protein</fullName>
    </recommendedName>
</protein>
<dbReference type="SUPFAM" id="SSF57850">
    <property type="entry name" value="RING/U-box"/>
    <property type="match status" value="1"/>
</dbReference>
<organism evidence="4">
    <name type="scientific">Trepomonas sp. PC1</name>
    <dbReference type="NCBI Taxonomy" id="1076344"/>
    <lineage>
        <taxon>Eukaryota</taxon>
        <taxon>Metamonada</taxon>
        <taxon>Diplomonadida</taxon>
        <taxon>Hexamitidae</taxon>
        <taxon>Hexamitinae</taxon>
        <taxon>Trepomonas</taxon>
    </lineage>
</organism>
<reference evidence="4" key="1">
    <citation type="submission" date="2015-07" db="EMBL/GenBank/DDBJ databases">
        <title>Adaptation to a free-living lifestyle via gene acquisitions in the diplomonad Trepomonas sp. PC1.</title>
        <authorList>
            <person name="Xu F."/>
            <person name="Jerlstrom-Hultqvist J."/>
            <person name="Kolisko M."/>
            <person name="Simpson A.G.B."/>
            <person name="Roger A.J."/>
            <person name="Svard S.G."/>
            <person name="Andersson J.O."/>
        </authorList>
    </citation>
    <scope>NUCLEOTIDE SEQUENCE</scope>
    <source>
        <strain evidence="4">PC1</strain>
    </source>
</reference>
<feature type="coiled-coil region" evidence="2">
    <location>
        <begin position="318"/>
        <end position="476"/>
    </location>
</feature>
<feature type="coiled-coil region" evidence="2">
    <location>
        <begin position="551"/>
        <end position="578"/>
    </location>
</feature>
<evidence type="ECO:0000256" key="1">
    <source>
        <dbReference type="PROSITE-ProRule" id="PRU00175"/>
    </source>
</evidence>
<gene>
    <name evidence="4" type="ORF">TPC1_30251</name>
</gene>
<dbReference type="GO" id="GO:0008270">
    <property type="term" value="F:zinc ion binding"/>
    <property type="evidence" value="ECO:0007669"/>
    <property type="project" value="UniProtKB-KW"/>
</dbReference>
<name>A0A146K2Z8_9EUKA</name>
<feature type="domain" description="RING-type" evidence="3">
    <location>
        <begin position="88"/>
        <end position="126"/>
    </location>
</feature>
<dbReference type="InterPro" id="IPR001841">
    <property type="entry name" value="Znf_RING"/>
</dbReference>
<evidence type="ECO:0000259" key="3">
    <source>
        <dbReference type="PROSITE" id="PS50089"/>
    </source>
</evidence>
<dbReference type="CDD" id="cd16449">
    <property type="entry name" value="RING-HC"/>
    <property type="match status" value="1"/>
</dbReference>
<dbReference type="PROSITE" id="PS50089">
    <property type="entry name" value="ZF_RING_2"/>
    <property type="match status" value="1"/>
</dbReference>
<keyword evidence="1" id="KW-0863">Zinc-finger</keyword>
<sequence>FEQIYLAFKTQMTRDQFDQVVKQIYYQVYNKKLNDFAQAEDKILVKITLIQLLKQNSLICLLEDDLLPLINDSLSIENDSSLYDKYRCSKCQKVMPQAYQASCGCNLCRKCIQRQHYIKDKVCPTCVKPVTSFTRLKEVEEFVRMQQFVCPFCHGTFTFRSIQAHMNNCSERITIFKAAKSDLILNQIQEKYSFQMKLSGLFDHFLNQGNNYSAFFEAVDALFMGKPVDSSACSTCAVLFDKVKALFQIPEYDSKQPIDDDVEYYKIKSKSLAWLVKQSKSSSMFKMFKKETNDAKLEEYKQFLQHKLETEENVEDHIDKIMTQMQQDQKIIAELKHQIASQQESQRRNSLNELAQESLVDNEQLEEKQNQIEILTDKINQLNEQMALKDQAVVAMKNVFNESQSKYSEVESKLKEEQQLQQNTQQKLLKTSEELQISVQTIQKHIQDYAVLQSENKKQVQQTEQLQQELALFKKQNGQLPVLMKYKQVCTEFPAQLQKIVTNFNQLIDQIGIKQTKIQQKLSYMQQMQFQQLEAKTKLCKTQYTNQVDDLRKQKQLVAELQASQQSIQQQLAEQQKVVKDQLQRNLQLVQSVTDLKSDLKSALFELNQQKQILDSQNQLFAKEKIQFEEKIKQFNNEKEVFTQQQKEKDSQIQILVKKVTFEESQGKEQKQKLENLQFQLQKAQQQIEIDGQQLQMEQNAIVNLKLDLIQTYKQLINQQNVTPVQKENFMDKFLEKSLKREDKLNQKIVLLQGLYSAAMSIDEELAKVREIYYQ</sequence>
<feature type="coiled-coil region" evidence="2">
    <location>
        <begin position="618"/>
        <end position="694"/>
    </location>
</feature>
<evidence type="ECO:0000313" key="4">
    <source>
        <dbReference type="EMBL" id="JAP90254.1"/>
    </source>
</evidence>